<sequence length="101" mass="11107">MLGMDRCKKRKMVRSVSSHAGELSTFVDMAPLCTQGAVLATSERGGMRIQFSKNPYGRRTPHVADPMPAMPPTPMGPFYSSPSWAAAPIMPPHHMPHMPPY</sequence>
<feature type="region of interest" description="Disordered" evidence="1">
    <location>
        <begin position="49"/>
        <end position="69"/>
    </location>
</feature>
<dbReference type="EMBL" id="HBIP01014558">
    <property type="protein sequence ID" value="CAE0493382.1"/>
    <property type="molecule type" value="Transcribed_RNA"/>
</dbReference>
<gene>
    <name evidence="2" type="ORF">DTER00134_LOCUS8455</name>
</gene>
<proteinExistence type="predicted"/>
<reference evidence="2" key="1">
    <citation type="submission" date="2021-01" db="EMBL/GenBank/DDBJ databases">
        <authorList>
            <person name="Corre E."/>
            <person name="Pelletier E."/>
            <person name="Niang G."/>
            <person name="Scheremetjew M."/>
            <person name="Finn R."/>
            <person name="Kale V."/>
            <person name="Holt S."/>
            <person name="Cochrane G."/>
            <person name="Meng A."/>
            <person name="Brown T."/>
            <person name="Cohen L."/>
        </authorList>
    </citation>
    <scope>NUCLEOTIDE SEQUENCE</scope>
    <source>
        <strain evidence="2">CCMP1320</strain>
    </source>
</reference>
<name>A0A7S3QU82_DUNTE</name>
<dbReference type="AlphaFoldDB" id="A0A7S3QU82"/>
<evidence type="ECO:0000256" key="1">
    <source>
        <dbReference type="SAM" id="MobiDB-lite"/>
    </source>
</evidence>
<protein>
    <submittedName>
        <fullName evidence="2">Uncharacterized protein</fullName>
    </submittedName>
</protein>
<evidence type="ECO:0000313" key="2">
    <source>
        <dbReference type="EMBL" id="CAE0493382.1"/>
    </source>
</evidence>
<organism evidence="2">
    <name type="scientific">Dunaliella tertiolecta</name>
    <name type="common">Green alga</name>
    <dbReference type="NCBI Taxonomy" id="3047"/>
    <lineage>
        <taxon>Eukaryota</taxon>
        <taxon>Viridiplantae</taxon>
        <taxon>Chlorophyta</taxon>
        <taxon>core chlorophytes</taxon>
        <taxon>Chlorophyceae</taxon>
        <taxon>CS clade</taxon>
        <taxon>Chlamydomonadales</taxon>
        <taxon>Dunaliellaceae</taxon>
        <taxon>Dunaliella</taxon>
    </lineage>
</organism>
<accession>A0A7S3QU82</accession>